<protein>
    <recommendedName>
        <fullName evidence="3">Lipoprotein</fullName>
    </recommendedName>
</protein>
<evidence type="ECO:0008006" key="3">
    <source>
        <dbReference type="Google" id="ProtNLM"/>
    </source>
</evidence>
<evidence type="ECO:0000313" key="2">
    <source>
        <dbReference type="Proteomes" id="UP000027821"/>
    </source>
</evidence>
<dbReference type="OrthoDB" id="978727at2"/>
<accession>A0A074KW36</accession>
<dbReference type="EMBL" id="JMIH01000023">
    <property type="protein sequence ID" value="KEO73119.1"/>
    <property type="molecule type" value="Genomic_DNA"/>
</dbReference>
<comment type="caution">
    <text evidence="1">The sequence shown here is derived from an EMBL/GenBank/DDBJ whole genome shotgun (WGS) entry which is preliminary data.</text>
</comment>
<sequence>MKRISVFILFIGIIWASCSDDKQEDHGLHFELVDSLMVDMLEPLYLDDYSSEQRMFLLKGNKSRQPLLVDIEGRVIREFDVVNEGPDGVGSNGAFGYKFLGKDRFVAQGFYTSYFIYDLKGKQIKAVPFNSEGLYRMMLYKTRTTFHPFIKEGQAMMVGEEPNSYNPAEISFKKSGADFYNHARVIYGYNLDTEENRLLESFPPEWEPRANNRFVGESFPLMDFNKQKMEMAVLPRVGTQLFLYDYAGSDPVYKGMVELTHRHRPNEAPAVSPEEEGRISDYPNFSDIRYAGDYILIQFFTQIPADINREIQAQAGDQYYSSPEFKEAQKRYIKPYYIVVKEGKQIGTIDQVPVHGTLNFVDDEGNIYFNDNISPEIERDYNLFYKLRIKG</sequence>
<dbReference type="Proteomes" id="UP000027821">
    <property type="component" value="Unassembled WGS sequence"/>
</dbReference>
<dbReference type="RefSeq" id="WP_035076455.1">
    <property type="nucleotide sequence ID" value="NZ_JMIH01000023.1"/>
</dbReference>
<dbReference type="AlphaFoldDB" id="A0A074KW36"/>
<reference evidence="1 2" key="1">
    <citation type="submission" date="2014-04" db="EMBL/GenBank/DDBJ databases">
        <title>Characterization and application of a salt tolerant electro-active bacterium.</title>
        <authorList>
            <person name="Yang L."/>
            <person name="Wei S."/>
            <person name="Tay Q.X.M."/>
        </authorList>
    </citation>
    <scope>NUCLEOTIDE SEQUENCE [LARGE SCALE GENOMIC DNA]</scope>
    <source>
        <strain evidence="1 2">LY1</strain>
    </source>
</reference>
<name>A0A074KW36_9BACT</name>
<dbReference type="PROSITE" id="PS51257">
    <property type="entry name" value="PROKAR_LIPOPROTEIN"/>
    <property type="match status" value="1"/>
</dbReference>
<keyword evidence="2" id="KW-1185">Reference proteome</keyword>
<dbReference type="eggNOG" id="ENOG5033PMD">
    <property type="taxonomic scope" value="Bacteria"/>
</dbReference>
<gene>
    <name evidence="1" type="ORF">EL17_16040</name>
</gene>
<organism evidence="1 2">
    <name type="scientific">Anditalea andensis</name>
    <dbReference type="NCBI Taxonomy" id="1048983"/>
    <lineage>
        <taxon>Bacteria</taxon>
        <taxon>Pseudomonadati</taxon>
        <taxon>Bacteroidota</taxon>
        <taxon>Cytophagia</taxon>
        <taxon>Cytophagales</taxon>
        <taxon>Cytophagaceae</taxon>
        <taxon>Anditalea</taxon>
    </lineage>
</organism>
<evidence type="ECO:0000313" key="1">
    <source>
        <dbReference type="EMBL" id="KEO73119.1"/>
    </source>
</evidence>
<proteinExistence type="predicted"/>